<comment type="caution">
    <text evidence="1">The sequence shown here is derived from an EMBL/GenBank/DDBJ whole genome shotgun (WGS) entry which is preliminary data.</text>
</comment>
<reference evidence="2" key="1">
    <citation type="submission" date="2016-06" db="EMBL/GenBank/DDBJ databases">
        <title>Parallel loss of symbiosis genes in relatives of nitrogen-fixing non-legume Parasponia.</title>
        <authorList>
            <person name="Van Velzen R."/>
            <person name="Holmer R."/>
            <person name="Bu F."/>
            <person name="Rutten L."/>
            <person name="Van Zeijl A."/>
            <person name="Liu W."/>
            <person name="Santuari L."/>
            <person name="Cao Q."/>
            <person name="Sharma T."/>
            <person name="Shen D."/>
            <person name="Roswanjaya Y."/>
            <person name="Wardhani T."/>
            <person name="Kalhor M.S."/>
            <person name="Jansen J."/>
            <person name="Van den Hoogen J."/>
            <person name="Gungor B."/>
            <person name="Hartog M."/>
            <person name="Hontelez J."/>
            <person name="Verver J."/>
            <person name="Yang W.-C."/>
            <person name="Schijlen E."/>
            <person name="Repin R."/>
            <person name="Schilthuizen M."/>
            <person name="Schranz E."/>
            <person name="Heidstra R."/>
            <person name="Miyata K."/>
            <person name="Fedorova E."/>
            <person name="Kohlen W."/>
            <person name="Bisseling T."/>
            <person name="Smit S."/>
            <person name="Geurts R."/>
        </authorList>
    </citation>
    <scope>NUCLEOTIDE SEQUENCE [LARGE SCALE GENOMIC DNA]</scope>
    <source>
        <strain evidence="2">cv. WU1-14</strain>
    </source>
</reference>
<name>A0A2P5D2I4_PARAD</name>
<dbReference type="AlphaFoldDB" id="A0A2P5D2I4"/>
<accession>A0A2P5D2I4</accession>
<sequence>MTRTQATQFGVHENQPSLDVWVSLKPMFHDRTMDRRTSLTCRKLGTSANHEIEGVIIRGKTVSRAENPVVKVKAVLRGGASGVSSDHGVESEERWGLVMAQNLVRILEISGVAKGYGGDELAQ</sequence>
<dbReference type="Proteomes" id="UP000237105">
    <property type="component" value="Unassembled WGS sequence"/>
</dbReference>
<keyword evidence="2" id="KW-1185">Reference proteome</keyword>
<evidence type="ECO:0000313" key="1">
    <source>
        <dbReference type="EMBL" id="PON67488.1"/>
    </source>
</evidence>
<protein>
    <submittedName>
        <fullName evidence="1">Uncharacterized protein</fullName>
    </submittedName>
</protein>
<organism evidence="1 2">
    <name type="scientific">Parasponia andersonii</name>
    <name type="common">Sponia andersonii</name>
    <dbReference type="NCBI Taxonomy" id="3476"/>
    <lineage>
        <taxon>Eukaryota</taxon>
        <taxon>Viridiplantae</taxon>
        <taxon>Streptophyta</taxon>
        <taxon>Embryophyta</taxon>
        <taxon>Tracheophyta</taxon>
        <taxon>Spermatophyta</taxon>
        <taxon>Magnoliopsida</taxon>
        <taxon>eudicotyledons</taxon>
        <taxon>Gunneridae</taxon>
        <taxon>Pentapetalae</taxon>
        <taxon>rosids</taxon>
        <taxon>fabids</taxon>
        <taxon>Rosales</taxon>
        <taxon>Cannabaceae</taxon>
        <taxon>Parasponia</taxon>
    </lineage>
</organism>
<dbReference type="OrthoDB" id="10301140at2759"/>
<proteinExistence type="predicted"/>
<dbReference type="EMBL" id="JXTB01000071">
    <property type="protein sequence ID" value="PON67488.1"/>
    <property type="molecule type" value="Genomic_DNA"/>
</dbReference>
<gene>
    <name evidence="1" type="ORF">PanWU01x14_102910</name>
</gene>
<evidence type="ECO:0000313" key="2">
    <source>
        <dbReference type="Proteomes" id="UP000237105"/>
    </source>
</evidence>